<feature type="compositionally biased region" description="Polar residues" evidence="15">
    <location>
        <begin position="967"/>
        <end position="1002"/>
    </location>
</feature>
<dbReference type="GO" id="GO:0005576">
    <property type="term" value="C:extracellular region"/>
    <property type="evidence" value="ECO:0007669"/>
    <property type="project" value="UniProtKB-SubCell"/>
</dbReference>
<proteinExistence type="predicted"/>
<evidence type="ECO:0000256" key="13">
    <source>
        <dbReference type="ARBA" id="ARBA00023157"/>
    </source>
</evidence>
<feature type="transmembrane region" description="Helical" evidence="16">
    <location>
        <begin position="40"/>
        <end position="60"/>
    </location>
</feature>
<dbReference type="SUPFAM" id="SSF49785">
    <property type="entry name" value="Galactose-binding domain-like"/>
    <property type="match status" value="1"/>
</dbReference>
<evidence type="ECO:0000256" key="11">
    <source>
        <dbReference type="ARBA" id="ARBA00022989"/>
    </source>
</evidence>
<keyword evidence="19" id="KW-1185">Reference proteome</keyword>
<evidence type="ECO:0000313" key="18">
    <source>
        <dbReference type="EMBL" id="KAF5404314.1"/>
    </source>
</evidence>
<evidence type="ECO:0000256" key="9">
    <source>
        <dbReference type="ARBA" id="ARBA00022840"/>
    </source>
</evidence>
<dbReference type="AlphaFoldDB" id="A0A8J4TGB0"/>
<keyword evidence="6 16" id="KW-0812">Transmembrane</keyword>
<keyword evidence="13" id="KW-1015">Disulfide bond</keyword>
<evidence type="ECO:0000256" key="8">
    <source>
        <dbReference type="ARBA" id="ARBA00022741"/>
    </source>
</evidence>
<evidence type="ECO:0000256" key="4">
    <source>
        <dbReference type="ARBA" id="ARBA00022475"/>
    </source>
</evidence>
<gene>
    <name evidence="18" type="ORF">PHET_02229</name>
</gene>
<organism evidence="18 19">
    <name type="scientific">Paragonimus heterotremus</name>
    <dbReference type="NCBI Taxonomy" id="100268"/>
    <lineage>
        <taxon>Eukaryota</taxon>
        <taxon>Metazoa</taxon>
        <taxon>Spiralia</taxon>
        <taxon>Lophotrochozoa</taxon>
        <taxon>Platyhelminthes</taxon>
        <taxon>Trematoda</taxon>
        <taxon>Digenea</taxon>
        <taxon>Plagiorchiida</taxon>
        <taxon>Troglotremata</taxon>
        <taxon>Troglotrematidae</taxon>
        <taxon>Paragonimus</taxon>
    </lineage>
</organism>
<feature type="region of interest" description="Disordered" evidence="15">
    <location>
        <begin position="547"/>
        <end position="583"/>
    </location>
</feature>
<feature type="compositionally biased region" description="Pro residues" evidence="15">
    <location>
        <begin position="1027"/>
        <end position="1040"/>
    </location>
</feature>
<accession>A0A8J4TGB0</accession>
<dbReference type="Pfam" id="PF00754">
    <property type="entry name" value="F5_F8_type_C"/>
    <property type="match status" value="1"/>
</dbReference>
<comment type="subcellular location">
    <subcellularLocation>
        <location evidence="2">Cell membrane</location>
        <topology evidence="2">Single-pass type I membrane protein</topology>
    </subcellularLocation>
    <subcellularLocation>
        <location evidence="1">Endomembrane system</location>
        <topology evidence="1">Peripheral membrane protein</topology>
    </subcellularLocation>
    <subcellularLocation>
        <location evidence="3">Secreted</location>
    </subcellularLocation>
</comment>
<dbReference type="GO" id="GO:0005886">
    <property type="term" value="C:plasma membrane"/>
    <property type="evidence" value="ECO:0007669"/>
    <property type="project" value="UniProtKB-SubCell"/>
</dbReference>
<keyword evidence="18" id="KW-0675">Receptor</keyword>
<dbReference type="GO" id="GO:0007155">
    <property type="term" value="P:cell adhesion"/>
    <property type="evidence" value="ECO:0007669"/>
    <property type="project" value="UniProtKB-KW"/>
</dbReference>
<feature type="domain" description="F5/8 type C" evidence="17">
    <location>
        <begin position="77"/>
        <end position="238"/>
    </location>
</feature>
<dbReference type="InterPro" id="IPR000421">
    <property type="entry name" value="FA58C"/>
</dbReference>
<keyword evidence="14" id="KW-0325">Glycoprotein</keyword>
<dbReference type="PANTHER" id="PTHR46806:SF5">
    <property type="entry name" value="F5_8 TYPE C DOMAIN-CONTAINING PROTEIN"/>
    <property type="match status" value="1"/>
</dbReference>
<evidence type="ECO:0000256" key="6">
    <source>
        <dbReference type="ARBA" id="ARBA00022692"/>
    </source>
</evidence>
<dbReference type="Gene3D" id="2.60.120.1190">
    <property type="match status" value="1"/>
</dbReference>
<dbReference type="GO" id="GO:0038023">
    <property type="term" value="F:signaling receptor activity"/>
    <property type="evidence" value="ECO:0007669"/>
    <property type="project" value="TreeGrafter"/>
</dbReference>
<dbReference type="InterPro" id="IPR048525">
    <property type="entry name" value="DDR1-2_DS-like"/>
</dbReference>
<evidence type="ECO:0000256" key="15">
    <source>
        <dbReference type="SAM" id="MobiDB-lite"/>
    </source>
</evidence>
<evidence type="ECO:0000256" key="5">
    <source>
        <dbReference type="ARBA" id="ARBA00022525"/>
    </source>
</evidence>
<evidence type="ECO:0000313" key="19">
    <source>
        <dbReference type="Proteomes" id="UP000748531"/>
    </source>
</evidence>
<protein>
    <submittedName>
        <fullName evidence="18">Discoidin domain-containing receptor 2</fullName>
    </submittedName>
</protein>
<feature type="region of interest" description="Disordered" evidence="15">
    <location>
        <begin position="966"/>
        <end position="1005"/>
    </location>
</feature>
<keyword evidence="7" id="KW-0732">Signal</keyword>
<name>A0A8J4TGB0_9TREM</name>
<dbReference type="PANTHER" id="PTHR46806">
    <property type="entry name" value="F5/8 TYPE C DOMAIN-CONTAINING PROTEIN"/>
    <property type="match status" value="1"/>
</dbReference>
<keyword evidence="8" id="KW-0547">Nucleotide-binding</keyword>
<evidence type="ECO:0000256" key="1">
    <source>
        <dbReference type="ARBA" id="ARBA00004184"/>
    </source>
</evidence>
<evidence type="ECO:0000256" key="2">
    <source>
        <dbReference type="ARBA" id="ARBA00004251"/>
    </source>
</evidence>
<dbReference type="OrthoDB" id="6071166at2759"/>
<dbReference type="PROSITE" id="PS50022">
    <property type="entry name" value="FA58C_3"/>
    <property type="match status" value="1"/>
</dbReference>
<keyword evidence="9" id="KW-0067">ATP-binding</keyword>
<evidence type="ECO:0000256" key="7">
    <source>
        <dbReference type="ARBA" id="ARBA00022729"/>
    </source>
</evidence>
<feature type="region of interest" description="Disordered" evidence="15">
    <location>
        <begin position="602"/>
        <end position="632"/>
    </location>
</feature>
<dbReference type="GO" id="GO:0012505">
    <property type="term" value="C:endomembrane system"/>
    <property type="evidence" value="ECO:0007669"/>
    <property type="project" value="UniProtKB-SubCell"/>
</dbReference>
<keyword evidence="11 16" id="KW-1133">Transmembrane helix</keyword>
<feature type="compositionally biased region" description="Polar residues" evidence="15">
    <location>
        <begin position="620"/>
        <end position="631"/>
    </location>
</feature>
<keyword evidence="5" id="KW-0964">Secreted</keyword>
<dbReference type="GO" id="GO:0005524">
    <property type="term" value="F:ATP binding"/>
    <property type="evidence" value="ECO:0007669"/>
    <property type="project" value="UniProtKB-KW"/>
</dbReference>
<keyword evidence="12 16" id="KW-0472">Membrane</keyword>
<dbReference type="Gene3D" id="2.60.120.260">
    <property type="entry name" value="Galactose-binding domain-like"/>
    <property type="match status" value="1"/>
</dbReference>
<dbReference type="EMBL" id="LUCH01000789">
    <property type="protein sequence ID" value="KAF5404314.1"/>
    <property type="molecule type" value="Genomic_DNA"/>
</dbReference>
<keyword evidence="4" id="KW-1003">Cell membrane</keyword>
<dbReference type="Pfam" id="PF21114">
    <property type="entry name" value="DDR1-2_DS-like"/>
    <property type="match status" value="1"/>
</dbReference>
<sequence>MHTRATRPDTSDLGIETELVVRACESLGIFRSRTTLGMPWILTSAIVNLLVLLHILPAVWAQAERLPDYHSHDQEQCIQSLLSNRYRMPPTAFNATSEQIDSTGARRYSADSVRAEHADFAWCPDKRIGTELNEFVQVDMGELNVITKIVISGLLTEGGGSRFTPYFYIRYKRETNEQMWRVYRQLYPAQTSQLVGSSSPLVPKFVVLDPPLIARWIRIYPYRDPPGFVCVRLEAYGCRFTDDLVEYQIPEGCVIHAPYQAPPTSHSQMLKPPTSVKPVDNRTQYYQAGGGPAFSDVCYDGYRVEPGSLLDGGLGCLTDLGIAPQNTLPRGLITEPAYDSSRHWLVGWHRDRWRTKARTESASEEREDVVDMLFRFASVRNFKRLKLYVSNNYQEKIRLPRRIEVRFSIRGLLFSGQPMISQDYLLDNRTNGVMNIELGLDNRIGRFVQLKLFFADDWLLLSEIRFYSHLSNDQTLVDEPVNSRRSKKEPTTPDAFSLESAQIPSGLADLSDRHLLIVIVLALVIALFLIVIGLTVMRILWKRARGPPGKQIRQQHNANERRQDGRNGITSGPNGNLVTINPTELNRPHNAVKTTYSTFTNRLSGTSGVDDDPSEAEPFNKQSVDNNSTASRGGFLRSVSAAFCPKKSKHSRSKPLSSTAYIKNSLDTESRPGCRPMNSDFYSQLEAYPTVTYCPENFGNCHSGLSVNAVGQMGQVLPRNMTQMYLSHKTPSVLLNGHAQMNHSLTGQLAPNWLACSRLSNSATSSTGPSLGLNGTNPEVNVYTTVGGESDGDSNCTSTMSPEYASTHQAWAATLSHLQQQQLHQNHHIPVQSMFQPNLGIRQMGSLPTRQFLPTAVPFGVLPNTAISTGDHQSPLAQTLIYYNPALPGLHPPTNETTLGQFYNQYSQPVNSISAAVYFPTHLEPLSCGSDPGRANRIGGPTTTVNSELPTCSPLIGQFCHLDSSKMRSQNGTRSEDATSASSTFPSPDCTRPNQSTRSDQLVTDAGPWIKVNRFDASKILSNNLCPPVPSTPPPPPPNPSSSHPSNSVSVINRQLSSADPPLLRARCVKSPVVLCKLHLVQEHFIDQMGC</sequence>
<evidence type="ECO:0000256" key="10">
    <source>
        <dbReference type="ARBA" id="ARBA00022889"/>
    </source>
</evidence>
<comment type="caution">
    <text evidence="18">The sequence shown here is derived from an EMBL/GenBank/DDBJ whole genome shotgun (WGS) entry which is preliminary data.</text>
</comment>
<evidence type="ECO:0000256" key="3">
    <source>
        <dbReference type="ARBA" id="ARBA00004613"/>
    </source>
</evidence>
<feature type="compositionally biased region" description="Polar residues" evidence="15">
    <location>
        <begin position="568"/>
        <end position="583"/>
    </location>
</feature>
<evidence type="ECO:0000256" key="12">
    <source>
        <dbReference type="ARBA" id="ARBA00023136"/>
    </source>
</evidence>
<dbReference type="Proteomes" id="UP000748531">
    <property type="component" value="Unassembled WGS sequence"/>
</dbReference>
<evidence type="ECO:0000256" key="16">
    <source>
        <dbReference type="SAM" id="Phobius"/>
    </source>
</evidence>
<dbReference type="InterPro" id="IPR008979">
    <property type="entry name" value="Galactose-bd-like_sf"/>
</dbReference>
<feature type="region of interest" description="Disordered" evidence="15">
    <location>
        <begin position="1023"/>
        <end position="1049"/>
    </location>
</feature>
<evidence type="ECO:0000256" key="14">
    <source>
        <dbReference type="ARBA" id="ARBA00023180"/>
    </source>
</evidence>
<evidence type="ECO:0000259" key="17">
    <source>
        <dbReference type="PROSITE" id="PS50022"/>
    </source>
</evidence>
<dbReference type="SMART" id="SM00231">
    <property type="entry name" value="FA58C"/>
    <property type="match status" value="1"/>
</dbReference>
<reference evidence="18" key="1">
    <citation type="submission" date="2019-05" db="EMBL/GenBank/DDBJ databases">
        <title>Annotation for the trematode Paragonimus heterotremus.</title>
        <authorList>
            <person name="Choi Y.-J."/>
        </authorList>
    </citation>
    <scope>NUCLEOTIDE SEQUENCE</scope>
    <source>
        <strain evidence="18">LC</strain>
    </source>
</reference>
<keyword evidence="10" id="KW-0130">Cell adhesion</keyword>
<feature type="transmembrane region" description="Helical" evidence="16">
    <location>
        <begin position="515"/>
        <end position="541"/>
    </location>
</feature>
<dbReference type="InterPro" id="IPR050633">
    <property type="entry name" value="Neuropilin_MCO_CoagFactor"/>
</dbReference>